<gene>
    <name evidence="4" type="ORF">LY90DRAFT_225178</name>
</gene>
<name>A0A1Y1YS67_9FUNG</name>
<dbReference type="InterPro" id="IPR045865">
    <property type="entry name" value="ACT-like_dom_sf"/>
</dbReference>
<dbReference type="Pfam" id="PF21389">
    <property type="entry name" value="CASTOR1_ACT-like"/>
    <property type="match status" value="1"/>
</dbReference>
<dbReference type="SUPFAM" id="SSF55021">
    <property type="entry name" value="ACT-like"/>
    <property type="match status" value="2"/>
</dbReference>
<dbReference type="PANTHER" id="PTHR31131:SF6">
    <property type="entry name" value="CASTOR ACT DOMAIN-CONTAINING PROTEIN"/>
    <property type="match status" value="1"/>
</dbReference>
<dbReference type="Pfam" id="PF13840">
    <property type="entry name" value="ACT_7"/>
    <property type="match status" value="2"/>
</dbReference>
<dbReference type="InterPro" id="IPR051719">
    <property type="entry name" value="CASTOR_mTORC1"/>
</dbReference>
<evidence type="ECO:0000313" key="4">
    <source>
        <dbReference type="EMBL" id="ORY00870.1"/>
    </source>
</evidence>
<comment type="caution">
    <text evidence="4">The sequence shown here is derived from an EMBL/GenBank/DDBJ whole genome shotgun (WGS) entry which is preliminary data.</text>
</comment>
<sequence>MSISLLPVRLQLLTFPKESLPYVTHAILKNVLFKKQNKFFSYTENSMEISVIADIETIEKDFPKNNSPTCPGICICEDPFRALQIDNEYGIDMSGKRINDLSAPLAQAGISIFYLSTYQTDFIFVKEKRIPLVVSVLKKSFQFIDLDLLNIEFPMYLTNNEDQFLPPENVSSWLSYDSDGNEEINKEDNKGNPKRIDEETGDETIKETDEEADKINALTIPQDYRQRNYSNETAMGWSYSPTYEFSSLTLSNKLSRQEDILIEVRRQCKKSLSDKNLRLIGLNREYMEAWALIIMKIMFYPELLKPEEELEKGRFFSYTSTDEGISLIVEEQIIDLFEEHMINMSLTPRPLRCIQIDLTTFGVDRCGIVYSMSDPLTKAGINLLYLSTFKTANVLVNESLINQTLQVLDINEDDKKSEDKDEDTVTSEKTEKDYESLNNINLYKENNYNHTILPRGNEEKYLYTTTNNINNNNNNNNNNNRNKLLNYSNYKSQINSINPLHSSTTTTVISHIGGYDRINLQYSNNRSGYVNTNNNQNHNSGNKNNNSTSNSNNILNGQEHYNPSTNEPATTTITTVTTSDNINSLVNDSTKNSDPSSLRLGLSNIYTQNHYSISISPTIVTAEPSSTTMNSVTAKSSQQYITNRSYYDYQYDNKIRYANPNYYKEMNHHQSNNHNNNNNSISTHTISYFHQYHPLNSNRLSTDVYTTSGFTFK</sequence>
<evidence type="ECO:0000256" key="1">
    <source>
        <dbReference type="SAM" id="MobiDB-lite"/>
    </source>
</evidence>
<accession>A0A1Y1YS67</accession>
<feature type="region of interest" description="Disordered" evidence="1">
    <location>
        <begin position="176"/>
        <end position="205"/>
    </location>
</feature>
<dbReference type="InterPro" id="IPR027795">
    <property type="entry name" value="CASTOR_ACT_dom"/>
</dbReference>
<feature type="region of interest" description="Disordered" evidence="1">
    <location>
        <begin position="526"/>
        <end position="569"/>
    </location>
</feature>
<dbReference type="AlphaFoldDB" id="A0A1Y1YS67"/>
<feature type="domain" description="Cytosolic arginine sensor for mTORC1 subunit 1/2 ACT-like" evidence="3">
    <location>
        <begin position="276"/>
        <end position="342"/>
    </location>
</feature>
<dbReference type="OrthoDB" id="58529at2759"/>
<reference evidence="4 5" key="1">
    <citation type="submission" date="2016-08" db="EMBL/GenBank/DDBJ databases">
        <title>A Parts List for Fungal Cellulosomes Revealed by Comparative Genomics.</title>
        <authorList>
            <consortium name="DOE Joint Genome Institute"/>
            <person name="Haitjema C.H."/>
            <person name="Gilmore S.P."/>
            <person name="Henske J.K."/>
            <person name="Solomon K.V."/>
            <person name="De Groot R."/>
            <person name="Kuo A."/>
            <person name="Mondo S.J."/>
            <person name="Salamov A.A."/>
            <person name="Labutti K."/>
            <person name="Zhao Z."/>
            <person name="Chiniquy J."/>
            <person name="Barry K."/>
            <person name="Brewer H.M."/>
            <person name="Purvine S.O."/>
            <person name="Wright A.T."/>
            <person name="Boxma B."/>
            <person name="Van Alen T."/>
            <person name="Hackstein J.H."/>
            <person name="Baker S.E."/>
            <person name="Grigoriev I.V."/>
            <person name="O'Malley M.A."/>
        </authorList>
    </citation>
    <scope>NUCLEOTIDE SEQUENCE [LARGE SCALE GENOMIC DNA]</scope>
    <source>
        <strain evidence="4 5">G1</strain>
    </source>
</reference>
<dbReference type="InterPro" id="IPR049479">
    <property type="entry name" value="CASTOR1_ACT-like"/>
</dbReference>
<dbReference type="PANTHER" id="PTHR31131">
    <property type="entry name" value="CHROMOSOME 1, WHOLE GENOME SHOTGUN SEQUENCE"/>
    <property type="match status" value="1"/>
</dbReference>
<evidence type="ECO:0000313" key="5">
    <source>
        <dbReference type="Proteomes" id="UP000193920"/>
    </source>
</evidence>
<feature type="domain" description="CASTOR ACT" evidence="2">
    <location>
        <begin position="77"/>
        <end position="138"/>
    </location>
</feature>
<dbReference type="Gene3D" id="3.30.2130.10">
    <property type="entry name" value="VC0802-like"/>
    <property type="match status" value="2"/>
</dbReference>
<feature type="compositionally biased region" description="Low complexity" evidence="1">
    <location>
        <begin position="531"/>
        <end position="556"/>
    </location>
</feature>
<protein>
    <recommendedName>
        <fullName evidence="6">CASTOR ACT domain-containing protein</fullName>
    </recommendedName>
</protein>
<evidence type="ECO:0000259" key="3">
    <source>
        <dbReference type="Pfam" id="PF21389"/>
    </source>
</evidence>
<keyword evidence="5" id="KW-1185">Reference proteome</keyword>
<proteinExistence type="predicted"/>
<feature type="compositionally biased region" description="Polar residues" evidence="1">
    <location>
        <begin position="559"/>
        <end position="569"/>
    </location>
</feature>
<feature type="compositionally biased region" description="Basic and acidic residues" evidence="1">
    <location>
        <begin position="183"/>
        <end position="205"/>
    </location>
</feature>
<evidence type="ECO:0000259" key="2">
    <source>
        <dbReference type="Pfam" id="PF13840"/>
    </source>
</evidence>
<dbReference type="Proteomes" id="UP000193920">
    <property type="component" value="Unassembled WGS sequence"/>
</dbReference>
<evidence type="ECO:0008006" key="6">
    <source>
        <dbReference type="Google" id="ProtNLM"/>
    </source>
</evidence>
<feature type="domain" description="CASTOR ACT" evidence="2">
    <location>
        <begin position="348"/>
        <end position="408"/>
    </location>
</feature>
<dbReference type="EMBL" id="MCOG01000515">
    <property type="protein sequence ID" value="ORY00870.1"/>
    <property type="molecule type" value="Genomic_DNA"/>
</dbReference>
<organism evidence="4 5">
    <name type="scientific">Neocallimastix californiae</name>
    <dbReference type="NCBI Taxonomy" id="1754190"/>
    <lineage>
        <taxon>Eukaryota</taxon>
        <taxon>Fungi</taxon>
        <taxon>Fungi incertae sedis</taxon>
        <taxon>Chytridiomycota</taxon>
        <taxon>Chytridiomycota incertae sedis</taxon>
        <taxon>Neocallimastigomycetes</taxon>
        <taxon>Neocallimastigales</taxon>
        <taxon>Neocallimastigaceae</taxon>
        <taxon>Neocallimastix</taxon>
    </lineage>
</organism>
<dbReference type="GO" id="GO:0046394">
    <property type="term" value="P:carboxylic acid biosynthetic process"/>
    <property type="evidence" value="ECO:0007669"/>
    <property type="project" value="UniProtKB-ARBA"/>
</dbReference>
<dbReference type="GO" id="GO:0006520">
    <property type="term" value="P:amino acid metabolic process"/>
    <property type="evidence" value="ECO:0007669"/>
    <property type="project" value="UniProtKB-ARBA"/>
</dbReference>